<evidence type="ECO:0000313" key="4">
    <source>
        <dbReference type="Proteomes" id="UP001075354"/>
    </source>
</evidence>
<feature type="chain" id="PRO_5043865993" description="Hedgehog N-terminal signalling domain-containing protein" evidence="1">
    <location>
        <begin position="28"/>
        <end position="285"/>
    </location>
</feature>
<evidence type="ECO:0000259" key="2">
    <source>
        <dbReference type="Pfam" id="PF01085"/>
    </source>
</evidence>
<keyword evidence="4" id="KW-1185">Reference proteome</keyword>
<keyword evidence="1" id="KW-0732">Signal</keyword>
<feature type="signal peptide" evidence="1">
    <location>
        <begin position="1"/>
        <end position="27"/>
    </location>
</feature>
<dbReference type="GO" id="GO:0010468">
    <property type="term" value="P:regulation of gene expression"/>
    <property type="evidence" value="ECO:0007669"/>
    <property type="project" value="TreeGrafter"/>
</dbReference>
<evidence type="ECO:0000256" key="1">
    <source>
        <dbReference type="SAM" id="SignalP"/>
    </source>
</evidence>
<organism evidence="3 4">
    <name type="scientific">Megalurothrips usitatus</name>
    <name type="common">bean blossom thrips</name>
    <dbReference type="NCBI Taxonomy" id="439358"/>
    <lineage>
        <taxon>Eukaryota</taxon>
        <taxon>Metazoa</taxon>
        <taxon>Ecdysozoa</taxon>
        <taxon>Arthropoda</taxon>
        <taxon>Hexapoda</taxon>
        <taxon>Insecta</taxon>
        <taxon>Pterygota</taxon>
        <taxon>Neoptera</taxon>
        <taxon>Paraneoptera</taxon>
        <taxon>Thysanoptera</taxon>
        <taxon>Terebrantia</taxon>
        <taxon>Thripoidea</taxon>
        <taxon>Thripidae</taxon>
        <taxon>Megalurothrips</taxon>
    </lineage>
</organism>
<feature type="domain" description="Hedgehog N-terminal signalling" evidence="2">
    <location>
        <begin position="28"/>
        <end position="107"/>
    </location>
</feature>
<dbReference type="GO" id="GO:0005113">
    <property type="term" value="F:patched binding"/>
    <property type="evidence" value="ECO:0007669"/>
    <property type="project" value="TreeGrafter"/>
</dbReference>
<dbReference type="EMBL" id="JAPTSV010000005">
    <property type="protein sequence ID" value="KAJ1528076.1"/>
    <property type="molecule type" value="Genomic_DNA"/>
</dbReference>
<dbReference type="InterPro" id="IPR050387">
    <property type="entry name" value="Hedgehog_Signaling"/>
</dbReference>
<dbReference type="AlphaFoldDB" id="A0AAV7XUB6"/>
<dbReference type="PANTHER" id="PTHR11889">
    <property type="entry name" value="HEDGEHOG"/>
    <property type="match status" value="1"/>
</dbReference>
<dbReference type="GO" id="GO:0007224">
    <property type="term" value="P:smoothened signaling pathway"/>
    <property type="evidence" value="ECO:0007669"/>
    <property type="project" value="TreeGrafter"/>
</dbReference>
<dbReference type="GO" id="GO:0001708">
    <property type="term" value="P:cell fate specification"/>
    <property type="evidence" value="ECO:0007669"/>
    <property type="project" value="TreeGrafter"/>
</dbReference>
<dbReference type="GO" id="GO:0005615">
    <property type="term" value="C:extracellular space"/>
    <property type="evidence" value="ECO:0007669"/>
    <property type="project" value="TreeGrafter"/>
</dbReference>
<dbReference type="Proteomes" id="UP001075354">
    <property type="component" value="Chromosome 5"/>
</dbReference>
<dbReference type="GO" id="GO:0007267">
    <property type="term" value="P:cell-cell signaling"/>
    <property type="evidence" value="ECO:0007669"/>
    <property type="project" value="InterPro"/>
</dbReference>
<sequence>MRVRSRAVCLLLALCAALPSPLPLAAACGPGRGAGRRRGPRKLTPLVFKQHVPNVSENTLAASGLTEGRVTRDDKRFNDLVPNYNPDIIFKDEEGTGADRLMTQVSRASWHLCRSRGRSGSRESPRHVAQVDAAASSCLMNDFYSLFIPGPTPRVPNALLLLVGPLRLRRGEERRRAPERSEWVWFLLDKHPGRQPGRTRRPTGAGTGHLSGPSLFALAAGALRSRSTHIPSKENKVLKYYLNSNTLLIRLNFLLCGNVILKINRRALPFSVLRLMRRGRDTVRV</sequence>
<dbReference type="PANTHER" id="PTHR11889:SF31">
    <property type="entry name" value="PROTEIN HEDGEHOG"/>
    <property type="match status" value="1"/>
</dbReference>
<dbReference type="InterPro" id="IPR000320">
    <property type="entry name" value="Hedgehog_signalling_dom"/>
</dbReference>
<accession>A0AAV7XUB6</accession>
<dbReference type="PROSITE" id="PS51257">
    <property type="entry name" value="PROKAR_LIPOPROTEIN"/>
    <property type="match status" value="1"/>
</dbReference>
<dbReference type="Pfam" id="PF01085">
    <property type="entry name" value="HH_signal"/>
    <property type="match status" value="1"/>
</dbReference>
<name>A0AAV7XUB6_9NEOP</name>
<comment type="caution">
    <text evidence="3">The sequence shown here is derived from an EMBL/GenBank/DDBJ whole genome shotgun (WGS) entry which is preliminary data.</text>
</comment>
<dbReference type="GO" id="GO:0005509">
    <property type="term" value="F:calcium ion binding"/>
    <property type="evidence" value="ECO:0007669"/>
    <property type="project" value="TreeGrafter"/>
</dbReference>
<dbReference type="InterPro" id="IPR009045">
    <property type="entry name" value="Zn_M74/Hedgehog-like"/>
</dbReference>
<dbReference type="Gene3D" id="3.30.1380.10">
    <property type="match status" value="1"/>
</dbReference>
<dbReference type="SUPFAM" id="SSF55166">
    <property type="entry name" value="Hedgehog/DD-peptidase"/>
    <property type="match status" value="1"/>
</dbReference>
<gene>
    <name evidence="3" type="ORF">ONE63_007994</name>
</gene>
<reference evidence="3" key="1">
    <citation type="submission" date="2022-12" db="EMBL/GenBank/DDBJ databases">
        <title>Chromosome-level genome assembly of the bean flower thrips Megalurothrips usitatus.</title>
        <authorList>
            <person name="Ma L."/>
            <person name="Liu Q."/>
            <person name="Li H."/>
            <person name="Cai W."/>
        </authorList>
    </citation>
    <scope>NUCLEOTIDE SEQUENCE</scope>
    <source>
        <strain evidence="3">Cailab_2022a</strain>
    </source>
</reference>
<protein>
    <recommendedName>
        <fullName evidence="2">Hedgehog N-terminal signalling domain-containing protein</fullName>
    </recommendedName>
</protein>
<proteinExistence type="predicted"/>
<evidence type="ECO:0000313" key="3">
    <source>
        <dbReference type="EMBL" id="KAJ1528076.1"/>
    </source>
</evidence>